<evidence type="ECO:0000313" key="3">
    <source>
        <dbReference type="Proteomes" id="UP001497382"/>
    </source>
</evidence>
<evidence type="ECO:0000313" key="2">
    <source>
        <dbReference type="EMBL" id="CAL1291912.1"/>
    </source>
</evidence>
<dbReference type="Proteomes" id="UP001497382">
    <property type="component" value="Unassembled WGS sequence"/>
</dbReference>
<keyword evidence="3" id="KW-1185">Reference proteome</keyword>
<reference evidence="2 3" key="1">
    <citation type="submission" date="2024-04" db="EMBL/GenBank/DDBJ databases">
        <authorList>
            <person name="Rising A."/>
            <person name="Reimegard J."/>
            <person name="Sonavane S."/>
            <person name="Akerstrom W."/>
            <person name="Nylinder S."/>
            <person name="Hedman E."/>
            <person name="Kallberg Y."/>
        </authorList>
    </citation>
    <scope>NUCLEOTIDE SEQUENCE [LARGE SCALE GENOMIC DNA]</scope>
</reference>
<dbReference type="AlphaFoldDB" id="A0AAV2B744"/>
<accession>A0AAV2B744</accession>
<protein>
    <submittedName>
        <fullName evidence="2">Uncharacterized protein</fullName>
    </submittedName>
</protein>
<comment type="caution">
    <text evidence="2">The sequence shown here is derived from an EMBL/GenBank/DDBJ whole genome shotgun (WGS) entry which is preliminary data.</text>
</comment>
<sequence>MWEPTEPPDTPSTELTTDMADRLMESELTTTPPTDDMELATPPWSTTPQQSATPPTVPPPPTTDMHDIRFILMNYSPHEAISYN</sequence>
<proteinExistence type="predicted"/>
<evidence type="ECO:0000256" key="1">
    <source>
        <dbReference type="SAM" id="MobiDB-lite"/>
    </source>
</evidence>
<feature type="region of interest" description="Disordered" evidence="1">
    <location>
        <begin position="24"/>
        <end position="65"/>
    </location>
</feature>
<organism evidence="2 3">
    <name type="scientific">Larinioides sclopetarius</name>
    <dbReference type="NCBI Taxonomy" id="280406"/>
    <lineage>
        <taxon>Eukaryota</taxon>
        <taxon>Metazoa</taxon>
        <taxon>Ecdysozoa</taxon>
        <taxon>Arthropoda</taxon>
        <taxon>Chelicerata</taxon>
        <taxon>Arachnida</taxon>
        <taxon>Araneae</taxon>
        <taxon>Araneomorphae</taxon>
        <taxon>Entelegynae</taxon>
        <taxon>Araneoidea</taxon>
        <taxon>Araneidae</taxon>
        <taxon>Larinioides</taxon>
    </lineage>
</organism>
<name>A0AAV2B744_9ARAC</name>
<feature type="compositionally biased region" description="Low complexity" evidence="1">
    <location>
        <begin position="40"/>
        <end position="54"/>
    </location>
</feature>
<gene>
    <name evidence="2" type="ORF">LARSCL_LOCUS17356</name>
</gene>
<dbReference type="EMBL" id="CAXIEN010000295">
    <property type="protein sequence ID" value="CAL1291912.1"/>
    <property type="molecule type" value="Genomic_DNA"/>
</dbReference>